<sequence>MIRSIKYCVLFIIIVSIGKGQCDTNEVELWNECYGLNSIHLVREGEGLTGEIPPEIGLLTKLRQLRLGYNQLSGPIPPEIGNLDSVWWFNLSSNNLSGSIPPELWDLESLKQLFLMNNQFTGSIPAGIGNLTKLTHMYLYNNQFEGPLPDDIGNLSRLFKLNLSHNQLTGPLPESICNLDVEWRNRNTFRIANNNFCPPYPDCISDNMNYQNCDSCESNYAFDGFCAEQSDLDVLQLFIDNSTETINMYMDDNQNGVVDPIELGEQEWNSGRLSELNCYYDHTFPETFTDLGLSGLIPSEIGNLDSLEMLWLEENALTGPIPPEIGNLQKLIYLILNHNQLSGSIPDEMGNLSSLQILKINNNQLTGMIPDSLCNLDIVWNWGNHLFGENFAVYNNQLCPPYPDCLAPFVGLQNTANCDPLSIFNNVLPDIFRLSDPYPNPFNPVTTLDYYLPEDAIINISVYDMKGHKVKDLSNGFQDAGFNSVEWSGFNNAGAPVSSGIYLFIVQMGPITKTRKMVLMK</sequence>
<dbReference type="AlphaFoldDB" id="A0A381TAB6"/>
<keyword evidence="8" id="KW-0472">Membrane</keyword>
<dbReference type="InterPro" id="IPR026444">
    <property type="entry name" value="Secre_tail"/>
</dbReference>
<comment type="subcellular location">
    <subcellularLocation>
        <location evidence="1">Cell membrane</location>
    </subcellularLocation>
    <subcellularLocation>
        <location evidence="11">Endomembrane system</location>
        <topology evidence="11">Single-pass membrane protein</topology>
    </subcellularLocation>
</comment>
<dbReference type="NCBIfam" id="TIGR04183">
    <property type="entry name" value="Por_Secre_tail"/>
    <property type="match status" value="1"/>
</dbReference>
<keyword evidence="6" id="KW-0677">Repeat</keyword>
<protein>
    <recommendedName>
        <fullName evidence="12">FlgD/Vpr Ig-like domain-containing protein</fullName>
    </recommendedName>
</protein>
<dbReference type="FunFam" id="3.80.10.10:FF:000221">
    <property type="entry name" value="Leucine-rich repeat receptor-like protein kinase PXL1"/>
    <property type="match status" value="1"/>
</dbReference>
<evidence type="ECO:0000256" key="9">
    <source>
        <dbReference type="ARBA" id="ARBA00023170"/>
    </source>
</evidence>
<name>A0A381TAB6_9ZZZZ</name>
<dbReference type="Gene3D" id="2.60.40.4070">
    <property type="match status" value="1"/>
</dbReference>
<feature type="domain" description="FlgD/Vpr Ig-like" evidence="12">
    <location>
        <begin position="447"/>
        <end position="507"/>
    </location>
</feature>
<reference evidence="13" key="1">
    <citation type="submission" date="2018-05" db="EMBL/GenBank/DDBJ databases">
        <authorList>
            <person name="Lanie J.A."/>
            <person name="Ng W.-L."/>
            <person name="Kazmierczak K.M."/>
            <person name="Andrzejewski T.M."/>
            <person name="Davidsen T.M."/>
            <person name="Wayne K.J."/>
            <person name="Tettelin H."/>
            <person name="Glass J.I."/>
            <person name="Rusch D."/>
            <person name="Podicherti R."/>
            <person name="Tsui H.-C.T."/>
            <person name="Winkler M.E."/>
        </authorList>
    </citation>
    <scope>NUCLEOTIDE SEQUENCE</scope>
</reference>
<keyword evidence="9" id="KW-0675">Receptor</keyword>
<organism evidence="13">
    <name type="scientific">marine metagenome</name>
    <dbReference type="NCBI Taxonomy" id="408172"/>
    <lineage>
        <taxon>unclassified sequences</taxon>
        <taxon>metagenomes</taxon>
        <taxon>ecological metagenomes</taxon>
    </lineage>
</organism>
<dbReference type="InterPro" id="IPR001611">
    <property type="entry name" value="Leu-rich_rpt"/>
</dbReference>
<evidence type="ECO:0000256" key="8">
    <source>
        <dbReference type="ARBA" id="ARBA00023136"/>
    </source>
</evidence>
<evidence type="ECO:0000256" key="5">
    <source>
        <dbReference type="ARBA" id="ARBA00022729"/>
    </source>
</evidence>
<dbReference type="Pfam" id="PF13860">
    <property type="entry name" value="FlgD_ig"/>
    <property type="match status" value="1"/>
</dbReference>
<dbReference type="InterPro" id="IPR003591">
    <property type="entry name" value="Leu-rich_rpt_typical-subtyp"/>
</dbReference>
<dbReference type="FunFam" id="3.80.10.10:FF:000383">
    <property type="entry name" value="Leucine-rich repeat receptor protein kinase EMS1"/>
    <property type="match status" value="1"/>
</dbReference>
<evidence type="ECO:0000256" key="11">
    <source>
        <dbReference type="ARBA" id="ARBA00037847"/>
    </source>
</evidence>
<gene>
    <name evidence="13" type="ORF">METZ01_LOCUS65949</name>
</gene>
<dbReference type="EMBL" id="UINC01004270">
    <property type="protein sequence ID" value="SVA13095.1"/>
    <property type="molecule type" value="Genomic_DNA"/>
</dbReference>
<evidence type="ECO:0000256" key="4">
    <source>
        <dbReference type="ARBA" id="ARBA00022692"/>
    </source>
</evidence>
<dbReference type="SMART" id="SM00369">
    <property type="entry name" value="LRR_TYP"/>
    <property type="match status" value="5"/>
</dbReference>
<keyword evidence="10" id="KW-0325">Glycoprotein</keyword>
<evidence type="ECO:0000256" key="1">
    <source>
        <dbReference type="ARBA" id="ARBA00004236"/>
    </source>
</evidence>
<evidence type="ECO:0000256" key="7">
    <source>
        <dbReference type="ARBA" id="ARBA00022989"/>
    </source>
</evidence>
<dbReference type="PANTHER" id="PTHR48052">
    <property type="entry name" value="UNNAMED PRODUCT"/>
    <property type="match status" value="1"/>
</dbReference>
<evidence type="ECO:0000259" key="12">
    <source>
        <dbReference type="Pfam" id="PF13860"/>
    </source>
</evidence>
<keyword evidence="7" id="KW-1133">Transmembrane helix</keyword>
<dbReference type="GO" id="GO:0012505">
    <property type="term" value="C:endomembrane system"/>
    <property type="evidence" value="ECO:0007669"/>
    <property type="project" value="UniProtKB-SubCell"/>
</dbReference>
<evidence type="ECO:0000256" key="2">
    <source>
        <dbReference type="ARBA" id="ARBA00022475"/>
    </source>
</evidence>
<evidence type="ECO:0000256" key="10">
    <source>
        <dbReference type="ARBA" id="ARBA00023180"/>
    </source>
</evidence>
<proteinExistence type="predicted"/>
<dbReference type="Gene3D" id="3.80.10.10">
    <property type="entry name" value="Ribonuclease Inhibitor"/>
    <property type="match status" value="3"/>
</dbReference>
<dbReference type="PANTHER" id="PTHR48052:SF81">
    <property type="entry name" value="LEUCINE-RICH REPEAT-CONTAINING N-TERMINAL PLANT-TYPE DOMAIN-CONTAINING PROTEIN"/>
    <property type="match status" value="1"/>
</dbReference>
<dbReference type="SUPFAM" id="SSF52058">
    <property type="entry name" value="L domain-like"/>
    <property type="match status" value="1"/>
</dbReference>
<dbReference type="InterPro" id="IPR032675">
    <property type="entry name" value="LRR_dom_sf"/>
</dbReference>
<evidence type="ECO:0000256" key="6">
    <source>
        <dbReference type="ARBA" id="ARBA00022737"/>
    </source>
</evidence>
<accession>A0A381TAB6</accession>
<evidence type="ECO:0000256" key="3">
    <source>
        <dbReference type="ARBA" id="ARBA00022614"/>
    </source>
</evidence>
<keyword evidence="4" id="KW-0812">Transmembrane</keyword>
<evidence type="ECO:0000313" key="13">
    <source>
        <dbReference type="EMBL" id="SVA13095.1"/>
    </source>
</evidence>
<dbReference type="GO" id="GO:0005886">
    <property type="term" value="C:plasma membrane"/>
    <property type="evidence" value="ECO:0007669"/>
    <property type="project" value="UniProtKB-SubCell"/>
</dbReference>
<keyword evidence="3" id="KW-0433">Leucine-rich repeat</keyword>
<keyword evidence="5" id="KW-0732">Signal</keyword>
<dbReference type="InterPro" id="IPR025965">
    <property type="entry name" value="FlgD/Vpr_Ig-like"/>
</dbReference>
<keyword evidence="2" id="KW-1003">Cell membrane</keyword>
<dbReference type="Pfam" id="PF00560">
    <property type="entry name" value="LRR_1"/>
    <property type="match status" value="8"/>
</dbReference>